<dbReference type="EMBL" id="JBHSGI010000002">
    <property type="protein sequence ID" value="MFC4667778.1"/>
    <property type="molecule type" value="Genomic_DNA"/>
</dbReference>
<name>A0ABV9KD11_9RHOB</name>
<accession>A0ABV9KD11</accession>
<proteinExistence type="predicted"/>
<sequence length="200" mass="22901">MGGLGSGRRWHVGAKSTTDDFRALDVRRWSREGLLKPGSAFRWSWQIDGETVATINARAESGRVVLNYRHRSYGEEWVHEDYPIALTITDCHIGGVRQWFLCPAHGCGRRVAKLYGGTIFACRQCHRLAYPSQREGYHDRAGRMAERIRAKLDWTPGTANGHGLKPKGMHWRTFDRLVRKHDALDQASWAAFLFKFGEYL</sequence>
<dbReference type="Proteomes" id="UP001595973">
    <property type="component" value="Unassembled WGS sequence"/>
</dbReference>
<protein>
    <submittedName>
        <fullName evidence="1">Uncharacterized protein</fullName>
    </submittedName>
</protein>
<reference evidence="2" key="1">
    <citation type="journal article" date="2019" name="Int. J. Syst. Evol. Microbiol.">
        <title>The Global Catalogue of Microorganisms (GCM) 10K type strain sequencing project: providing services to taxonomists for standard genome sequencing and annotation.</title>
        <authorList>
            <consortium name="The Broad Institute Genomics Platform"/>
            <consortium name="The Broad Institute Genome Sequencing Center for Infectious Disease"/>
            <person name="Wu L."/>
            <person name="Ma J."/>
        </authorList>
    </citation>
    <scope>NUCLEOTIDE SEQUENCE [LARGE SCALE GENOMIC DNA]</scope>
    <source>
        <strain evidence="2">CGMCC 4.7283</strain>
    </source>
</reference>
<gene>
    <name evidence="1" type="ORF">ACFO5X_04365</name>
</gene>
<keyword evidence="2" id="KW-1185">Reference proteome</keyword>
<comment type="caution">
    <text evidence="1">The sequence shown here is derived from an EMBL/GenBank/DDBJ whole genome shotgun (WGS) entry which is preliminary data.</text>
</comment>
<dbReference type="RefSeq" id="WP_380716012.1">
    <property type="nucleotide sequence ID" value="NZ_JBHSGI010000002.1"/>
</dbReference>
<evidence type="ECO:0000313" key="2">
    <source>
        <dbReference type="Proteomes" id="UP001595973"/>
    </source>
</evidence>
<evidence type="ECO:0000313" key="1">
    <source>
        <dbReference type="EMBL" id="MFC4667778.1"/>
    </source>
</evidence>
<organism evidence="1 2">
    <name type="scientific">Seohaeicola nanhaiensis</name>
    <dbReference type="NCBI Taxonomy" id="1387282"/>
    <lineage>
        <taxon>Bacteria</taxon>
        <taxon>Pseudomonadati</taxon>
        <taxon>Pseudomonadota</taxon>
        <taxon>Alphaproteobacteria</taxon>
        <taxon>Rhodobacterales</taxon>
        <taxon>Roseobacteraceae</taxon>
        <taxon>Seohaeicola</taxon>
    </lineage>
</organism>